<dbReference type="GO" id="GO:0000124">
    <property type="term" value="C:SAGA complex"/>
    <property type="evidence" value="ECO:0007669"/>
    <property type="project" value="InterPro"/>
</dbReference>
<reference evidence="3" key="1">
    <citation type="submission" date="2017-02" db="UniProtKB">
        <authorList>
            <consortium name="WormBaseParasite"/>
        </authorList>
    </citation>
    <scope>IDENTIFICATION</scope>
</reference>
<gene>
    <name evidence="1" type="ORF">TCLT_LOCUS7766</name>
</gene>
<accession>A0A0N5D489</accession>
<dbReference type="PANTHER" id="PTHR28598">
    <property type="entry name" value="STAGA COMPLEX 65 SUBUNIT GAMMA"/>
    <property type="match status" value="1"/>
</dbReference>
<dbReference type="PANTHER" id="PTHR28598:SF1">
    <property type="entry name" value="STAGA COMPLEX 65 SUBUNIT GAMMA"/>
    <property type="match status" value="1"/>
</dbReference>
<evidence type="ECO:0000313" key="2">
    <source>
        <dbReference type="Proteomes" id="UP000276776"/>
    </source>
</evidence>
<organism evidence="3">
    <name type="scientific">Thelazia callipaeda</name>
    <name type="common">Oriental eyeworm</name>
    <name type="synonym">Parasitic nematode</name>
    <dbReference type="NCBI Taxonomy" id="103827"/>
    <lineage>
        <taxon>Eukaryota</taxon>
        <taxon>Metazoa</taxon>
        <taxon>Ecdysozoa</taxon>
        <taxon>Nematoda</taxon>
        <taxon>Chromadorea</taxon>
        <taxon>Rhabditida</taxon>
        <taxon>Spirurina</taxon>
        <taxon>Spiruromorpha</taxon>
        <taxon>Thelazioidea</taxon>
        <taxon>Thelaziidae</taxon>
        <taxon>Thelazia</taxon>
    </lineage>
</organism>
<sequence length="177" mass="20341">MHTISLLQYERKMNSYGVTMGPPPTVPPINRKSIRLSNSQDMANEFSEDSIQSLLTKAIAVLAAHLGFVIGTKFRLEMESSVLSLLSRIVAIRMKRMCNNLKLSQRRRVECRETAFPSALMHALRLENISNVTELHDFYRDRIILYHEQTLLSCVKKYEKATTRFDHSQKNDHSACV</sequence>
<protein>
    <submittedName>
        <fullName evidence="3">RB_B domain-containing protein</fullName>
    </submittedName>
</protein>
<dbReference type="EMBL" id="UYYF01004543">
    <property type="protein sequence ID" value="VDN05251.1"/>
    <property type="molecule type" value="Genomic_DNA"/>
</dbReference>
<dbReference type="AlphaFoldDB" id="A0A0N5D489"/>
<reference evidence="1 2" key="2">
    <citation type="submission" date="2018-11" db="EMBL/GenBank/DDBJ databases">
        <authorList>
            <consortium name="Pathogen Informatics"/>
        </authorList>
    </citation>
    <scope>NUCLEOTIDE SEQUENCE [LARGE SCALE GENOMIC DNA]</scope>
</reference>
<dbReference type="WBParaSite" id="TCLT_0000777701-mRNA-1">
    <property type="protein sequence ID" value="TCLT_0000777701-mRNA-1"/>
    <property type="gene ID" value="TCLT_0000777701"/>
</dbReference>
<dbReference type="OrthoDB" id="6021257at2759"/>
<evidence type="ECO:0000313" key="3">
    <source>
        <dbReference type="WBParaSite" id="TCLT_0000777701-mRNA-1"/>
    </source>
</evidence>
<dbReference type="GO" id="GO:0003713">
    <property type="term" value="F:transcription coactivator activity"/>
    <property type="evidence" value="ECO:0007669"/>
    <property type="project" value="TreeGrafter"/>
</dbReference>
<keyword evidence="2" id="KW-1185">Reference proteome</keyword>
<name>A0A0N5D489_THECL</name>
<evidence type="ECO:0000313" key="1">
    <source>
        <dbReference type="EMBL" id="VDN05251.1"/>
    </source>
</evidence>
<dbReference type="Proteomes" id="UP000276776">
    <property type="component" value="Unassembled WGS sequence"/>
</dbReference>
<dbReference type="InterPro" id="IPR039460">
    <property type="entry name" value="SUPT7L/Spt7"/>
</dbReference>
<dbReference type="OMA" id="ARIKRMC"/>
<proteinExistence type="predicted"/>